<evidence type="ECO:0000256" key="1">
    <source>
        <dbReference type="ARBA" id="ARBA00000085"/>
    </source>
</evidence>
<sequence>MKKVFPSIIILITLSLIGLMLLQMSWIKNLLMVQNQKYYADLSTASVSISKEIKDKLASRLGFRPDDAAWESTEASKYLWSQINNMPIDDITEIIKQELVKNHIDLDFEFAIITSDLNYISSRGFTYEMNTDKNTFDSYLTPTNSYSLKIYIRKPKNYILQRTIGSIAASVVFTIIIISAFAVTVRTVLRQKQLSEIKSDFINNMTHEFKTPLATISLAVDALGNSKVLSRTDQIVYYTGIIRDENRRMYKQVEKILQAAQMDTENLDLKLQTIDVHQIIQNATANIILQVEEKHGKLEQKLDAKRYFIKADEVHFSNIVANLLDNAIKYSKDPILISIATFNTNAKTLTIQIKDNGIGMTTETMSHIFEKFYRAHTGNLHNVKGFGLGLSYVKSVVDAHGGKIKVDSVIGKGSTFTLEFAMT</sequence>
<dbReference type="GO" id="GO:0000155">
    <property type="term" value="F:phosphorelay sensor kinase activity"/>
    <property type="evidence" value="ECO:0007669"/>
    <property type="project" value="InterPro"/>
</dbReference>
<organism evidence="8 9">
    <name type="scientific">Taibaiella lutea</name>
    <dbReference type="NCBI Taxonomy" id="2608001"/>
    <lineage>
        <taxon>Bacteria</taxon>
        <taxon>Pseudomonadati</taxon>
        <taxon>Bacteroidota</taxon>
        <taxon>Chitinophagia</taxon>
        <taxon>Chitinophagales</taxon>
        <taxon>Chitinophagaceae</taxon>
        <taxon>Taibaiella</taxon>
    </lineage>
</organism>
<name>A0A5M6CFA1_9BACT</name>
<dbReference type="FunFam" id="3.30.565.10:FF:000006">
    <property type="entry name" value="Sensor histidine kinase WalK"/>
    <property type="match status" value="1"/>
</dbReference>
<keyword evidence="6" id="KW-0812">Transmembrane</keyword>
<evidence type="ECO:0000259" key="7">
    <source>
        <dbReference type="PROSITE" id="PS50109"/>
    </source>
</evidence>
<keyword evidence="3" id="KW-0597">Phosphoprotein</keyword>
<keyword evidence="5 8" id="KW-0418">Kinase</keyword>
<dbReference type="InterPro" id="IPR036890">
    <property type="entry name" value="HATPase_C_sf"/>
</dbReference>
<keyword evidence="6" id="KW-1133">Transmembrane helix</keyword>
<dbReference type="EC" id="2.7.13.3" evidence="2"/>
<dbReference type="EMBL" id="VWSH01000003">
    <property type="protein sequence ID" value="KAA5533120.1"/>
    <property type="molecule type" value="Genomic_DNA"/>
</dbReference>
<keyword evidence="6" id="KW-0472">Membrane</keyword>
<evidence type="ECO:0000256" key="6">
    <source>
        <dbReference type="SAM" id="Phobius"/>
    </source>
</evidence>
<evidence type="ECO:0000313" key="8">
    <source>
        <dbReference type="EMBL" id="KAA5533120.1"/>
    </source>
</evidence>
<dbReference type="InterPro" id="IPR003594">
    <property type="entry name" value="HATPase_dom"/>
</dbReference>
<dbReference type="SUPFAM" id="SSF47384">
    <property type="entry name" value="Homodimeric domain of signal transducing histidine kinase"/>
    <property type="match status" value="1"/>
</dbReference>
<dbReference type="CDD" id="cd00082">
    <property type="entry name" value="HisKA"/>
    <property type="match status" value="1"/>
</dbReference>
<dbReference type="AlphaFoldDB" id="A0A5M6CFA1"/>
<dbReference type="PRINTS" id="PR00344">
    <property type="entry name" value="BCTRLSENSOR"/>
</dbReference>
<gene>
    <name evidence="8" type="ORF">F0919_11235</name>
</gene>
<dbReference type="SMART" id="SM00387">
    <property type="entry name" value="HATPase_c"/>
    <property type="match status" value="1"/>
</dbReference>
<dbReference type="Pfam" id="PF02518">
    <property type="entry name" value="HATPase_c"/>
    <property type="match status" value="1"/>
</dbReference>
<proteinExistence type="predicted"/>
<evidence type="ECO:0000256" key="5">
    <source>
        <dbReference type="ARBA" id="ARBA00022777"/>
    </source>
</evidence>
<feature type="transmembrane region" description="Helical" evidence="6">
    <location>
        <begin position="6"/>
        <end position="27"/>
    </location>
</feature>
<comment type="catalytic activity">
    <reaction evidence="1">
        <text>ATP + protein L-histidine = ADP + protein N-phospho-L-histidine.</text>
        <dbReference type="EC" id="2.7.13.3"/>
    </reaction>
</comment>
<dbReference type="InterPro" id="IPR003661">
    <property type="entry name" value="HisK_dim/P_dom"/>
</dbReference>
<keyword evidence="9" id="KW-1185">Reference proteome</keyword>
<dbReference type="RefSeq" id="WP_150032868.1">
    <property type="nucleotide sequence ID" value="NZ_VWSH01000003.1"/>
</dbReference>
<dbReference type="PROSITE" id="PS50109">
    <property type="entry name" value="HIS_KIN"/>
    <property type="match status" value="1"/>
</dbReference>
<keyword evidence="4" id="KW-0808">Transferase</keyword>
<reference evidence="8 9" key="1">
    <citation type="submission" date="2019-09" db="EMBL/GenBank/DDBJ databases">
        <title>Genome sequence and assembly of Taibaiella sp.</title>
        <authorList>
            <person name="Chhetri G."/>
        </authorList>
    </citation>
    <scope>NUCLEOTIDE SEQUENCE [LARGE SCALE GENOMIC DNA]</scope>
    <source>
        <strain evidence="8 9">KVB11</strain>
    </source>
</reference>
<dbReference type="InterPro" id="IPR005467">
    <property type="entry name" value="His_kinase_dom"/>
</dbReference>
<evidence type="ECO:0000313" key="9">
    <source>
        <dbReference type="Proteomes" id="UP000323632"/>
    </source>
</evidence>
<accession>A0A5M6CFA1</accession>
<dbReference type="Gene3D" id="3.30.565.10">
    <property type="entry name" value="Histidine kinase-like ATPase, C-terminal domain"/>
    <property type="match status" value="1"/>
</dbReference>
<dbReference type="CDD" id="cd00075">
    <property type="entry name" value="HATPase"/>
    <property type="match status" value="1"/>
</dbReference>
<dbReference type="SUPFAM" id="SSF55874">
    <property type="entry name" value="ATPase domain of HSP90 chaperone/DNA topoisomerase II/histidine kinase"/>
    <property type="match status" value="1"/>
</dbReference>
<evidence type="ECO:0000256" key="4">
    <source>
        <dbReference type="ARBA" id="ARBA00022679"/>
    </source>
</evidence>
<dbReference type="InterPro" id="IPR036097">
    <property type="entry name" value="HisK_dim/P_sf"/>
</dbReference>
<dbReference type="SMART" id="SM00388">
    <property type="entry name" value="HisKA"/>
    <property type="match status" value="1"/>
</dbReference>
<dbReference type="Proteomes" id="UP000323632">
    <property type="component" value="Unassembled WGS sequence"/>
</dbReference>
<dbReference type="InterPro" id="IPR004358">
    <property type="entry name" value="Sig_transdc_His_kin-like_C"/>
</dbReference>
<feature type="domain" description="Histidine kinase" evidence="7">
    <location>
        <begin position="204"/>
        <end position="423"/>
    </location>
</feature>
<dbReference type="PANTHER" id="PTHR43547:SF2">
    <property type="entry name" value="HYBRID SIGNAL TRANSDUCTION HISTIDINE KINASE C"/>
    <property type="match status" value="1"/>
</dbReference>
<dbReference type="Pfam" id="PF00512">
    <property type="entry name" value="HisKA"/>
    <property type="match status" value="1"/>
</dbReference>
<evidence type="ECO:0000256" key="3">
    <source>
        <dbReference type="ARBA" id="ARBA00022553"/>
    </source>
</evidence>
<evidence type="ECO:0000256" key="2">
    <source>
        <dbReference type="ARBA" id="ARBA00012438"/>
    </source>
</evidence>
<dbReference type="Gene3D" id="1.10.287.130">
    <property type="match status" value="1"/>
</dbReference>
<comment type="caution">
    <text evidence="8">The sequence shown here is derived from an EMBL/GenBank/DDBJ whole genome shotgun (WGS) entry which is preliminary data.</text>
</comment>
<protein>
    <recommendedName>
        <fullName evidence="2">histidine kinase</fullName>
        <ecNumber evidence="2">2.7.13.3</ecNumber>
    </recommendedName>
</protein>
<dbReference type="PANTHER" id="PTHR43547">
    <property type="entry name" value="TWO-COMPONENT HISTIDINE KINASE"/>
    <property type="match status" value="1"/>
</dbReference>
<feature type="transmembrane region" description="Helical" evidence="6">
    <location>
        <begin position="163"/>
        <end position="185"/>
    </location>
</feature>